<proteinExistence type="predicted"/>
<sequence>MLAQHEMIATQTVIQFATPSVHYDSDVQLQQLRQRVPRYFDVHIDIYATVVCNIDKMHDASVFLDRLHHSPNLESTTVSHPNRPIDIQSYTEKSLLDWITEQSDVDMNKNQRGDTYRKPAYRKKLQSKIRDAQMRLSFNPGLLKPGAAEVLCLSQMTNKNCVQPTCLAELPVIVADGIEYFLLDQLMDLTRKSKNDRNVIHCILHPVITDVLAGGETVGYSLAPPFSSKLSNYIQDSNIEIAVWAICAAPTEVDRQRKRQEGSDLVAAECNKTIVEKKEDTGDDNEQQNELALTMFTADPRSKKVTTHDVKAEDLILQWTLLNSSHSTGHEENPSPCKGMKRKFDRSFVFNGDNSENRVLIFQQFDMSDVKH</sequence>
<dbReference type="EMBL" id="BFEA01000171">
    <property type="protein sequence ID" value="GBG72731.1"/>
    <property type="molecule type" value="Genomic_DNA"/>
</dbReference>
<evidence type="ECO:0000313" key="1">
    <source>
        <dbReference type="EMBL" id="GBG72731.1"/>
    </source>
</evidence>
<dbReference type="AlphaFoldDB" id="A0A388KRN9"/>
<evidence type="ECO:0000313" key="2">
    <source>
        <dbReference type="Proteomes" id="UP000265515"/>
    </source>
</evidence>
<protein>
    <submittedName>
        <fullName evidence="1">Uncharacterized protein</fullName>
    </submittedName>
</protein>
<accession>A0A388KRN9</accession>
<dbReference type="Proteomes" id="UP000265515">
    <property type="component" value="Unassembled WGS sequence"/>
</dbReference>
<name>A0A388KRN9_CHABU</name>
<gene>
    <name evidence="1" type="ORF">CBR_g12298</name>
</gene>
<dbReference type="Gramene" id="GBG72731">
    <property type="protein sequence ID" value="GBG72731"/>
    <property type="gene ID" value="CBR_g12298"/>
</dbReference>
<reference evidence="1 2" key="1">
    <citation type="journal article" date="2018" name="Cell">
        <title>The Chara Genome: Secondary Complexity and Implications for Plant Terrestrialization.</title>
        <authorList>
            <person name="Nishiyama T."/>
            <person name="Sakayama H."/>
            <person name="Vries J.D."/>
            <person name="Buschmann H."/>
            <person name="Saint-Marcoux D."/>
            <person name="Ullrich K.K."/>
            <person name="Haas F.B."/>
            <person name="Vanderstraeten L."/>
            <person name="Becker D."/>
            <person name="Lang D."/>
            <person name="Vosolsobe S."/>
            <person name="Rombauts S."/>
            <person name="Wilhelmsson P.K.I."/>
            <person name="Janitza P."/>
            <person name="Kern R."/>
            <person name="Heyl A."/>
            <person name="Rumpler F."/>
            <person name="Villalobos L.I.A.C."/>
            <person name="Clay J.M."/>
            <person name="Skokan R."/>
            <person name="Toyoda A."/>
            <person name="Suzuki Y."/>
            <person name="Kagoshima H."/>
            <person name="Schijlen E."/>
            <person name="Tajeshwar N."/>
            <person name="Catarino B."/>
            <person name="Hetherington A.J."/>
            <person name="Saltykova A."/>
            <person name="Bonnot C."/>
            <person name="Breuninger H."/>
            <person name="Symeonidi A."/>
            <person name="Radhakrishnan G.V."/>
            <person name="Van Nieuwerburgh F."/>
            <person name="Deforce D."/>
            <person name="Chang C."/>
            <person name="Karol K.G."/>
            <person name="Hedrich R."/>
            <person name="Ulvskov P."/>
            <person name="Glockner G."/>
            <person name="Delwiche C.F."/>
            <person name="Petrasek J."/>
            <person name="Van de Peer Y."/>
            <person name="Friml J."/>
            <person name="Beilby M."/>
            <person name="Dolan L."/>
            <person name="Kohara Y."/>
            <person name="Sugano S."/>
            <person name="Fujiyama A."/>
            <person name="Delaux P.-M."/>
            <person name="Quint M."/>
            <person name="TheiBen G."/>
            <person name="Hagemann M."/>
            <person name="Harholt J."/>
            <person name="Dunand C."/>
            <person name="Zachgo S."/>
            <person name="Langdale J."/>
            <person name="Maumus F."/>
            <person name="Straeten D.V.D."/>
            <person name="Gould S.B."/>
            <person name="Rensing S.A."/>
        </authorList>
    </citation>
    <scope>NUCLEOTIDE SEQUENCE [LARGE SCALE GENOMIC DNA]</scope>
    <source>
        <strain evidence="1 2">S276</strain>
    </source>
</reference>
<comment type="caution">
    <text evidence="1">The sequence shown here is derived from an EMBL/GenBank/DDBJ whole genome shotgun (WGS) entry which is preliminary data.</text>
</comment>
<organism evidence="1 2">
    <name type="scientific">Chara braunii</name>
    <name type="common">Braun's stonewort</name>
    <dbReference type="NCBI Taxonomy" id="69332"/>
    <lineage>
        <taxon>Eukaryota</taxon>
        <taxon>Viridiplantae</taxon>
        <taxon>Streptophyta</taxon>
        <taxon>Charophyceae</taxon>
        <taxon>Charales</taxon>
        <taxon>Characeae</taxon>
        <taxon>Chara</taxon>
    </lineage>
</organism>
<keyword evidence="2" id="KW-1185">Reference proteome</keyword>